<dbReference type="Gene3D" id="1.10.260.40">
    <property type="entry name" value="lambda repressor-like DNA-binding domains"/>
    <property type="match status" value="1"/>
</dbReference>
<evidence type="ECO:0000313" key="3">
    <source>
        <dbReference type="Proteomes" id="UP000746595"/>
    </source>
</evidence>
<sequence length="292" mass="32624">MDPRDEIREFLSSRRAKITPQQAKLPAYGGNRRVAGLRREEVAMLAGVSVDYYTKLERGNFGSVSESVLHALAQALQLNEPEREHLFHLASNMATIKPGRRRTVSSVVRPAVQRVVDGLAEAPAFVRNNRRDLLAANDLGRALYSELYAQPAPDGTINTVRYLFLNRGAREFFRDWDQAAADIVANLRTEVGRDPHDQSLQELIGELCTQSREFATLWAAHDVRYHDTGSKALHHSMVGDLDLSFEVMDLPADSGQALIVYGAEPGSVTEERLRLLSIWAATHRQEHAEATQ</sequence>
<dbReference type="CDD" id="cd00093">
    <property type="entry name" value="HTH_XRE"/>
    <property type="match status" value="1"/>
</dbReference>
<dbReference type="Pfam" id="PF13560">
    <property type="entry name" value="HTH_31"/>
    <property type="match status" value="1"/>
</dbReference>
<dbReference type="Pfam" id="PF17765">
    <property type="entry name" value="MLTR_LBD"/>
    <property type="match status" value="1"/>
</dbReference>
<dbReference type="SMART" id="SM00530">
    <property type="entry name" value="HTH_XRE"/>
    <property type="match status" value="1"/>
</dbReference>
<dbReference type="InterPro" id="IPR010982">
    <property type="entry name" value="Lambda_DNA-bd_dom_sf"/>
</dbReference>
<dbReference type="Gene3D" id="3.30.450.180">
    <property type="match status" value="1"/>
</dbReference>
<comment type="caution">
    <text evidence="2">The sequence shown here is derived from an EMBL/GenBank/DDBJ whole genome shotgun (WGS) entry which is preliminary data.</text>
</comment>
<dbReference type="Proteomes" id="UP000746595">
    <property type="component" value="Unassembled WGS sequence"/>
</dbReference>
<dbReference type="EMBL" id="JAAWVT010000001">
    <property type="protein sequence ID" value="NKG19768.1"/>
    <property type="molecule type" value="Genomic_DNA"/>
</dbReference>
<reference evidence="2 3" key="1">
    <citation type="submission" date="2020-04" db="EMBL/GenBank/DDBJ databases">
        <title>Paeniglutamicibacter sp. ANT13_2, a novel actinomycete isolated from sediment in Antarctica.</title>
        <authorList>
            <person name="Sakdapetsiri C."/>
            <person name="Pinyakong O."/>
        </authorList>
    </citation>
    <scope>NUCLEOTIDE SEQUENCE [LARGE SCALE GENOMIC DNA]</scope>
    <source>
        <strain evidence="2 3">ANT13_2</strain>
    </source>
</reference>
<dbReference type="RefSeq" id="WP_168150675.1">
    <property type="nucleotide sequence ID" value="NZ_JAAWVT010000001.1"/>
</dbReference>
<keyword evidence="3" id="KW-1185">Reference proteome</keyword>
<protein>
    <submittedName>
        <fullName evidence="2">Helix-turn-helix domain-containing protein</fullName>
    </submittedName>
</protein>
<dbReference type="PROSITE" id="PS50943">
    <property type="entry name" value="HTH_CROC1"/>
    <property type="match status" value="1"/>
</dbReference>
<dbReference type="PANTHER" id="PTHR35010">
    <property type="entry name" value="BLL4672 PROTEIN-RELATED"/>
    <property type="match status" value="1"/>
</dbReference>
<feature type="domain" description="HTH cro/C1-type" evidence="1">
    <location>
        <begin position="32"/>
        <end position="83"/>
    </location>
</feature>
<evidence type="ECO:0000313" key="2">
    <source>
        <dbReference type="EMBL" id="NKG19768.1"/>
    </source>
</evidence>
<name>A0ABX1G0M5_9MICC</name>
<dbReference type="InterPro" id="IPR001387">
    <property type="entry name" value="Cro/C1-type_HTH"/>
</dbReference>
<accession>A0ABX1G0M5</accession>
<dbReference type="SUPFAM" id="SSF47413">
    <property type="entry name" value="lambda repressor-like DNA-binding domains"/>
    <property type="match status" value="1"/>
</dbReference>
<dbReference type="InterPro" id="IPR041413">
    <property type="entry name" value="MLTR_LBD"/>
</dbReference>
<organism evidence="2 3">
    <name type="scientific">Paeniglutamicibacter terrestris</name>
    <dbReference type="NCBI Taxonomy" id="2723403"/>
    <lineage>
        <taxon>Bacteria</taxon>
        <taxon>Bacillati</taxon>
        <taxon>Actinomycetota</taxon>
        <taxon>Actinomycetes</taxon>
        <taxon>Micrococcales</taxon>
        <taxon>Micrococcaceae</taxon>
        <taxon>Paeniglutamicibacter</taxon>
    </lineage>
</organism>
<gene>
    <name evidence="2" type="ORF">HED64_03460</name>
</gene>
<proteinExistence type="predicted"/>
<dbReference type="PANTHER" id="PTHR35010:SF2">
    <property type="entry name" value="BLL4672 PROTEIN"/>
    <property type="match status" value="1"/>
</dbReference>
<evidence type="ECO:0000259" key="1">
    <source>
        <dbReference type="PROSITE" id="PS50943"/>
    </source>
</evidence>